<dbReference type="InterPro" id="IPR032305">
    <property type="entry name" value="GTP-bd_M"/>
</dbReference>
<reference evidence="4" key="2">
    <citation type="submission" date="2025-09" db="UniProtKB">
        <authorList>
            <consortium name="Ensembl"/>
        </authorList>
    </citation>
    <scope>IDENTIFICATION</scope>
</reference>
<dbReference type="InterPro" id="IPR016496">
    <property type="entry name" value="GTPase_HflX"/>
</dbReference>
<protein>
    <submittedName>
        <fullName evidence="4">GTP binding protein 6 (putative)</fullName>
    </submittedName>
</protein>
<dbReference type="PROSITE" id="PS51705">
    <property type="entry name" value="G_HFLX"/>
    <property type="match status" value="1"/>
</dbReference>
<dbReference type="GO" id="GO:0005737">
    <property type="term" value="C:cytoplasm"/>
    <property type="evidence" value="ECO:0007669"/>
    <property type="project" value="TreeGrafter"/>
</dbReference>
<feature type="compositionally biased region" description="Basic and acidic residues" evidence="2">
    <location>
        <begin position="57"/>
        <end position="66"/>
    </location>
</feature>
<dbReference type="Ensembl" id="ENSRROT00000043125.1">
    <property type="protein sequence ID" value="ENSRROP00000018961.1"/>
    <property type="gene ID" value="ENSRROG00000033503.1"/>
</dbReference>
<dbReference type="CDD" id="cd01878">
    <property type="entry name" value="HflX"/>
    <property type="match status" value="1"/>
</dbReference>
<evidence type="ECO:0000256" key="2">
    <source>
        <dbReference type="SAM" id="MobiDB-lite"/>
    </source>
</evidence>
<dbReference type="PANTHER" id="PTHR10229">
    <property type="entry name" value="GTP-BINDING PROTEIN HFLX"/>
    <property type="match status" value="1"/>
</dbReference>
<dbReference type="GO" id="GO:0005525">
    <property type="term" value="F:GTP binding"/>
    <property type="evidence" value="ECO:0007669"/>
    <property type="project" value="InterPro"/>
</dbReference>
<proteinExistence type="predicted"/>
<organism evidence="4 5">
    <name type="scientific">Rhinopithecus roxellana</name>
    <name type="common">Golden snub-nosed monkey</name>
    <name type="synonym">Pygathrix roxellana</name>
    <dbReference type="NCBI Taxonomy" id="61622"/>
    <lineage>
        <taxon>Eukaryota</taxon>
        <taxon>Metazoa</taxon>
        <taxon>Chordata</taxon>
        <taxon>Craniata</taxon>
        <taxon>Vertebrata</taxon>
        <taxon>Euteleostomi</taxon>
        <taxon>Mammalia</taxon>
        <taxon>Eutheria</taxon>
        <taxon>Euarchontoglires</taxon>
        <taxon>Primates</taxon>
        <taxon>Haplorrhini</taxon>
        <taxon>Catarrhini</taxon>
        <taxon>Cercopithecidae</taxon>
        <taxon>Colobinae</taxon>
        <taxon>Rhinopithecus</taxon>
    </lineage>
</organism>
<dbReference type="GO" id="GO:0043022">
    <property type="term" value="F:ribosome binding"/>
    <property type="evidence" value="ECO:0007669"/>
    <property type="project" value="TreeGrafter"/>
</dbReference>
<dbReference type="InterPro" id="IPR030394">
    <property type="entry name" value="G_HFLX_dom"/>
</dbReference>
<dbReference type="PANTHER" id="PTHR10229:SF0">
    <property type="entry name" value="GTP-BINDING PROTEIN 6-RELATED"/>
    <property type="match status" value="1"/>
</dbReference>
<evidence type="ECO:0000313" key="4">
    <source>
        <dbReference type="Ensembl" id="ENSRROP00000018961.1"/>
    </source>
</evidence>
<dbReference type="InterPro" id="IPR006073">
    <property type="entry name" value="GTP-bd"/>
</dbReference>
<keyword evidence="1" id="KW-0175">Coiled coil</keyword>
<dbReference type="NCBIfam" id="TIGR03156">
    <property type="entry name" value="GTP_HflX"/>
    <property type="match status" value="1"/>
</dbReference>
<dbReference type="Proteomes" id="UP000233200">
    <property type="component" value="Unplaced"/>
</dbReference>
<feature type="coiled-coil region" evidence="1">
    <location>
        <begin position="237"/>
        <end position="268"/>
    </location>
</feature>
<dbReference type="Pfam" id="PF01926">
    <property type="entry name" value="MMR_HSR1"/>
    <property type="match status" value="1"/>
</dbReference>
<feature type="region of interest" description="Disordered" evidence="2">
    <location>
        <begin position="42"/>
        <end position="79"/>
    </location>
</feature>
<accession>A0A2K6PR14</accession>
<evidence type="ECO:0000256" key="1">
    <source>
        <dbReference type="SAM" id="Coils"/>
    </source>
</evidence>
<evidence type="ECO:0000259" key="3">
    <source>
        <dbReference type="PROSITE" id="PS51705"/>
    </source>
</evidence>
<evidence type="ECO:0000313" key="5">
    <source>
        <dbReference type="Proteomes" id="UP000233200"/>
    </source>
</evidence>
<reference evidence="4" key="1">
    <citation type="submission" date="2025-08" db="UniProtKB">
        <authorList>
            <consortium name="Ensembl"/>
        </authorList>
    </citation>
    <scope>IDENTIFICATION</scope>
</reference>
<dbReference type="SUPFAM" id="SSF52540">
    <property type="entry name" value="P-loop containing nucleoside triphosphate hydrolases"/>
    <property type="match status" value="1"/>
</dbReference>
<dbReference type="FunFam" id="3.40.50.300:FF:000886">
    <property type="entry name" value="Putative GTP-binding protein 6"/>
    <property type="match status" value="1"/>
</dbReference>
<dbReference type="AlphaFoldDB" id="A0A2K6PR14"/>
<dbReference type="InterPro" id="IPR027417">
    <property type="entry name" value="P-loop_NTPase"/>
</dbReference>
<dbReference type="Gene3D" id="3.40.50.11060">
    <property type="entry name" value="GTPase HflX, N-terminal domain"/>
    <property type="match status" value="1"/>
</dbReference>
<dbReference type="InterPro" id="IPR042108">
    <property type="entry name" value="GTPase_HflX_N_sf"/>
</dbReference>
<dbReference type="GeneTree" id="ENSGT00390000001397"/>
<feature type="compositionally biased region" description="Acidic residues" evidence="2">
    <location>
        <begin position="67"/>
        <end position="79"/>
    </location>
</feature>
<name>A0A2K6PR14_RHIRO</name>
<dbReference type="Gene3D" id="3.40.50.300">
    <property type="entry name" value="P-loop containing nucleotide triphosphate hydrolases"/>
    <property type="match status" value="1"/>
</dbReference>
<dbReference type="Pfam" id="PF16360">
    <property type="entry name" value="GTP-bdg_M"/>
    <property type="match status" value="1"/>
</dbReference>
<keyword evidence="5" id="KW-1185">Reference proteome</keyword>
<gene>
    <name evidence="4" type="primary">GTPBP6</name>
</gene>
<feature type="domain" description="Hflx-type G" evidence="3">
    <location>
        <begin position="275"/>
        <end position="439"/>
    </location>
</feature>
<sequence length="496" mass="54538">MWVLRAAVRPVLRLSRVGRGLPAPRAAAPSCPVRALAAAGHRGPGNLEGLWGGGRGLRADDGRSRAEDDEEEPEDADENAEEELLQGEPLLPAGTQRVCLVHPDVKWGPGKPQMTRPEWQVAEATALVHTLDGWSVVQTMVVSTKSPDRKLVFGKGNFQHLTGGSVRGSRWARGETVFDRFTVVLHIFRCNARTKEARLQVALAEIPLHRSNLKQDVAHLHRGPGSRYIMGSGESFMQVQQRLLREKEAKIRKALDRLRKKRHLLRQQRMRQEFPVVSVVGYTNCGKTTLIKALTGDAAIQPRDQLFATLDVTAHAGALPSRMTVLYVDTIGFLSQLPHGLIESFSATLEDVAHSDLIMHVRDVSHPEAELQKRSVLSTLHSLQLPARLLDSMVEVHNKVDLVPGYSPTEPNAVPVSALLGHGLRELKAELNAAVLKATGRQILTLRVRLAGAQLSWLYKEATVQDVDVIPEDGAADVTVIISDSAYGKFRKLFPG</sequence>